<feature type="transmembrane region" description="Helical" evidence="8">
    <location>
        <begin position="325"/>
        <end position="345"/>
    </location>
</feature>
<reference evidence="9 10" key="1">
    <citation type="submission" date="2023-07" db="EMBL/GenBank/DDBJ databases">
        <title>Genomic Encyclopedia of Type Strains, Phase IV (KMG-IV): sequencing the most valuable type-strain genomes for metagenomic binning, comparative biology and taxonomic classification.</title>
        <authorList>
            <person name="Goeker M."/>
        </authorList>
    </citation>
    <scope>NUCLEOTIDE SEQUENCE [LARGE SCALE GENOMIC DNA]</scope>
    <source>
        <strain evidence="9 10">DSM 1400</strain>
    </source>
</reference>
<name>A0ABU0JTT2_HATLI</name>
<keyword evidence="3" id="KW-0813">Transport</keyword>
<keyword evidence="7 8" id="KW-0472">Membrane</keyword>
<evidence type="ECO:0000256" key="7">
    <source>
        <dbReference type="ARBA" id="ARBA00023136"/>
    </source>
</evidence>
<feature type="transmembrane region" description="Helical" evidence="8">
    <location>
        <begin position="139"/>
        <end position="158"/>
    </location>
</feature>
<dbReference type="PANTHER" id="PTHR30472:SF24">
    <property type="entry name" value="FERRIC ENTEROBACTIN TRANSPORT SYSTEM PERMEASE PROTEIN FEPG"/>
    <property type="match status" value="1"/>
</dbReference>
<evidence type="ECO:0000256" key="6">
    <source>
        <dbReference type="ARBA" id="ARBA00022989"/>
    </source>
</evidence>
<protein>
    <submittedName>
        <fullName evidence="9">Iron complex transport system permease protein</fullName>
    </submittedName>
</protein>
<keyword evidence="5 8" id="KW-0812">Transmembrane</keyword>
<accession>A0ABU0JTT2</accession>
<keyword evidence="4" id="KW-1003">Cell membrane</keyword>
<comment type="subcellular location">
    <subcellularLocation>
        <location evidence="1">Cell membrane</location>
        <topology evidence="1">Multi-pass membrane protein</topology>
    </subcellularLocation>
</comment>
<evidence type="ECO:0000256" key="3">
    <source>
        <dbReference type="ARBA" id="ARBA00022448"/>
    </source>
</evidence>
<evidence type="ECO:0000313" key="9">
    <source>
        <dbReference type="EMBL" id="MDQ0480516.1"/>
    </source>
</evidence>
<dbReference type="Gene3D" id="1.10.3470.10">
    <property type="entry name" value="ABC transporter involved in vitamin B12 uptake, BtuC"/>
    <property type="match status" value="1"/>
</dbReference>
<dbReference type="RefSeq" id="WP_307356538.1">
    <property type="nucleotide sequence ID" value="NZ_BAAACJ010000015.1"/>
</dbReference>
<comment type="similarity">
    <text evidence="2">Belongs to the binding-protein-dependent transport system permease family. FecCD subfamily.</text>
</comment>
<keyword evidence="10" id="KW-1185">Reference proteome</keyword>
<comment type="caution">
    <text evidence="9">The sequence shown here is derived from an EMBL/GenBank/DDBJ whole genome shotgun (WGS) entry which is preliminary data.</text>
</comment>
<feature type="transmembrane region" description="Helical" evidence="8">
    <location>
        <begin position="114"/>
        <end position="133"/>
    </location>
</feature>
<sequence>MLRKWESNKKVEPKEISNTLNDDNKTKFYRLNIIFILIIGAIVSFFISNMFGTMKLSVKEICTALINTTMDSKRIVIWNVRVPRSILAALVGINLSISGAILQGVMKNPLADPGIIGISSGAGLTGIVLLIIFPEYQGLLTPVAFLGAMGAALLIYALAWKGGIQPMRVILSGVAVSSLLGAGISALLVFYSDRVHGALMFMTGGLSARSWPQVSVILPYTIIGVIIAILLSEKMNILILGDDVARSLGLNVEGTRMIMTAVAAILAASAVSVVGLLGFVGLIVPHTARIIVGSNYKYLIPTSGLLGAIVLLLCDTLSRTVFSPVEIPVGVVMAVLGAPFFLYLLRKA</sequence>
<dbReference type="EMBL" id="JAUSWN010000021">
    <property type="protein sequence ID" value="MDQ0480516.1"/>
    <property type="molecule type" value="Genomic_DNA"/>
</dbReference>
<evidence type="ECO:0000313" key="10">
    <source>
        <dbReference type="Proteomes" id="UP001224418"/>
    </source>
</evidence>
<feature type="transmembrane region" description="Helical" evidence="8">
    <location>
        <begin position="170"/>
        <end position="191"/>
    </location>
</feature>
<feature type="transmembrane region" description="Helical" evidence="8">
    <location>
        <begin position="296"/>
        <end position="313"/>
    </location>
</feature>
<evidence type="ECO:0000256" key="1">
    <source>
        <dbReference type="ARBA" id="ARBA00004651"/>
    </source>
</evidence>
<dbReference type="InterPro" id="IPR037294">
    <property type="entry name" value="ABC_BtuC-like"/>
</dbReference>
<dbReference type="PANTHER" id="PTHR30472">
    <property type="entry name" value="FERRIC ENTEROBACTIN TRANSPORT SYSTEM PERMEASE PROTEIN"/>
    <property type="match status" value="1"/>
</dbReference>
<dbReference type="Pfam" id="PF01032">
    <property type="entry name" value="FecCD"/>
    <property type="match status" value="1"/>
</dbReference>
<evidence type="ECO:0000256" key="5">
    <source>
        <dbReference type="ARBA" id="ARBA00022692"/>
    </source>
</evidence>
<dbReference type="Proteomes" id="UP001224418">
    <property type="component" value="Unassembled WGS sequence"/>
</dbReference>
<evidence type="ECO:0000256" key="8">
    <source>
        <dbReference type="SAM" id="Phobius"/>
    </source>
</evidence>
<dbReference type="CDD" id="cd06550">
    <property type="entry name" value="TM_ABC_iron-siderophores_like"/>
    <property type="match status" value="1"/>
</dbReference>
<feature type="transmembrane region" description="Helical" evidence="8">
    <location>
        <begin position="28"/>
        <end position="47"/>
    </location>
</feature>
<dbReference type="InterPro" id="IPR000522">
    <property type="entry name" value="ABC_transptr_permease_BtuC"/>
</dbReference>
<proteinExistence type="inferred from homology"/>
<feature type="transmembrane region" description="Helical" evidence="8">
    <location>
        <begin position="82"/>
        <end position="102"/>
    </location>
</feature>
<feature type="transmembrane region" description="Helical" evidence="8">
    <location>
        <begin position="258"/>
        <end position="284"/>
    </location>
</feature>
<organism evidence="9 10">
    <name type="scientific">Hathewaya limosa</name>
    <name type="common">Clostridium limosum</name>
    <dbReference type="NCBI Taxonomy" id="1536"/>
    <lineage>
        <taxon>Bacteria</taxon>
        <taxon>Bacillati</taxon>
        <taxon>Bacillota</taxon>
        <taxon>Clostridia</taxon>
        <taxon>Eubacteriales</taxon>
        <taxon>Clostridiaceae</taxon>
        <taxon>Hathewaya</taxon>
    </lineage>
</organism>
<evidence type="ECO:0000256" key="2">
    <source>
        <dbReference type="ARBA" id="ARBA00007935"/>
    </source>
</evidence>
<dbReference type="SUPFAM" id="SSF81345">
    <property type="entry name" value="ABC transporter involved in vitamin B12 uptake, BtuC"/>
    <property type="match status" value="1"/>
</dbReference>
<evidence type="ECO:0000256" key="4">
    <source>
        <dbReference type="ARBA" id="ARBA00022475"/>
    </source>
</evidence>
<keyword evidence="6 8" id="KW-1133">Transmembrane helix</keyword>
<gene>
    <name evidence="9" type="ORF">QOZ93_002264</name>
</gene>
<feature type="transmembrane region" description="Helical" evidence="8">
    <location>
        <begin position="211"/>
        <end position="231"/>
    </location>
</feature>